<accession>A0AAW6ZKR5</accession>
<dbReference type="RefSeq" id="WP_285170839.1">
    <property type="nucleotide sequence ID" value="NZ_JASPDQ010000020.1"/>
</dbReference>
<dbReference type="Pfam" id="PF16945">
    <property type="entry name" value="Phage_r1t_holin"/>
    <property type="match status" value="1"/>
</dbReference>
<evidence type="ECO:0000313" key="3">
    <source>
        <dbReference type="Proteomes" id="UP001225576"/>
    </source>
</evidence>
<feature type="compositionally biased region" description="Basic and acidic residues" evidence="1">
    <location>
        <begin position="75"/>
        <end position="90"/>
    </location>
</feature>
<dbReference type="AlphaFoldDB" id="A0AAW6ZKR5"/>
<protein>
    <submittedName>
        <fullName evidence="2">Holin</fullName>
    </submittedName>
</protein>
<dbReference type="Proteomes" id="UP001225576">
    <property type="component" value="Unassembled WGS sequence"/>
</dbReference>
<dbReference type="InterPro" id="IPR020109">
    <property type="entry name" value="Holin_r1t"/>
</dbReference>
<evidence type="ECO:0000256" key="1">
    <source>
        <dbReference type="SAM" id="MobiDB-lite"/>
    </source>
</evidence>
<gene>
    <name evidence="2" type="ORF">QP858_07785</name>
</gene>
<sequence>MSIYTTPEFWRGTSERAIKTFCQSLLAILTTGAVGILDVDWAGALSAAALATLVSLLTSISQPDFTAGAPADDGYQGKHEAPDPRHHVAD</sequence>
<comment type="caution">
    <text evidence="2">The sequence shown here is derived from an EMBL/GenBank/DDBJ whole genome shotgun (WGS) entry which is preliminary data.</text>
</comment>
<feature type="region of interest" description="Disordered" evidence="1">
    <location>
        <begin position="68"/>
        <end position="90"/>
    </location>
</feature>
<dbReference type="EMBL" id="JASPDQ010000020">
    <property type="protein sequence ID" value="MDK8602354.1"/>
    <property type="molecule type" value="Genomic_DNA"/>
</dbReference>
<reference evidence="2" key="1">
    <citation type="submission" date="2023-05" db="EMBL/GenBank/DDBJ databases">
        <title>Genomic Catalog of Human Bladder Bacteria.</title>
        <authorList>
            <person name="Du J."/>
        </authorList>
    </citation>
    <scope>NUCLEOTIDE SEQUENCE</scope>
    <source>
        <strain evidence="2">UMB1304A</strain>
    </source>
</reference>
<organism evidence="2 3">
    <name type="scientific">Trueperella bernardiae</name>
    <dbReference type="NCBI Taxonomy" id="59561"/>
    <lineage>
        <taxon>Bacteria</taxon>
        <taxon>Bacillati</taxon>
        <taxon>Actinomycetota</taxon>
        <taxon>Actinomycetes</taxon>
        <taxon>Actinomycetales</taxon>
        <taxon>Actinomycetaceae</taxon>
        <taxon>Trueperella</taxon>
    </lineage>
</organism>
<evidence type="ECO:0000313" key="2">
    <source>
        <dbReference type="EMBL" id="MDK8602354.1"/>
    </source>
</evidence>
<proteinExistence type="predicted"/>
<name>A0AAW6ZKR5_9ACTO</name>